<sequence length="34" mass="4207">MNIIKCFIDPFSFFVPELKKRIITSNFFYFIHIH</sequence>
<keyword evidence="1" id="KW-0614">Plasmid</keyword>
<name>D3T0X3_NATMM</name>
<dbReference type="KEGG" id="nmg:Nmag_3688"/>
<keyword evidence="2" id="KW-1185">Reference proteome</keyword>
<evidence type="ECO:0000313" key="1">
    <source>
        <dbReference type="EMBL" id="ADD07232.1"/>
    </source>
</evidence>
<dbReference type="HOGENOM" id="CLU_3371390_0_0_2"/>
<evidence type="ECO:0000313" key="2">
    <source>
        <dbReference type="Proteomes" id="UP000001879"/>
    </source>
</evidence>
<geneLocation type="plasmid" evidence="1 2">
    <name>pNMAG01</name>
</geneLocation>
<reference evidence="2" key="1">
    <citation type="submission" date="2010-02" db="EMBL/GenBank/DDBJ databases">
        <title>Complete sequence of plasmid 1 of Natrialba magadii ATCC 43099.</title>
        <authorList>
            <consortium name="US DOE Joint Genome Institute"/>
            <person name="Lucas S."/>
            <person name="Copeland A."/>
            <person name="Lapidus A."/>
            <person name="Cheng J.-F."/>
            <person name="Bruce D."/>
            <person name="Goodwin L."/>
            <person name="Pitluck S."/>
            <person name="Davenport K."/>
            <person name="Saunders E."/>
            <person name="Detter J.C."/>
            <person name="Han C."/>
            <person name="Tapia R."/>
            <person name="Land M."/>
            <person name="Hauser L."/>
            <person name="Kyrpides N."/>
            <person name="Mikhailova N."/>
            <person name="De Castro R.E."/>
            <person name="Maupin-Furlow J.A."/>
            <person name="Woyke T."/>
        </authorList>
    </citation>
    <scope>NUCLEOTIDE SEQUENCE [LARGE SCALE GENOMIC DNA]</scope>
    <source>
        <strain evidence="2">ATCC 43099 / DSM 3394 / CCM 3739 / CIP 104546 / IAM 13178 / JCM 8861 / NBRC 102185 / NCIMB 2190 / MS3</strain>
        <plasmid evidence="2">pNMAG01</plasmid>
    </source>
</reference>
<dbReference type="Proteomes" id="UP000001879">
    <property type="component" value="Plasmid pNMAG01"/>
</dbReference>
<reference evidence="1 2" key="2">
    <citation type="journal article" date="2012" name="BMC Genomics">
        <title>A comparative genomics perspective on the genetic content of the alkaliphilic haloarchaeon Natrialba magadii ATCC 43099T.</title>
        <authorList>
            <person name="Siddaramappa S."/>
            <person name="Challacombe J.F."/>
            <person name="Decastro R.E."/>
            <person name="Pfeiffer F."/>
            <person name="Sastre D.E."/>
            <person name="Gimenez M.I."/>
            <person name="Paggi R.A."/>
            <person name="Detter J.C."/>
            <person name="Davenport K.W."/>
            <person name="Goodwin L.A."/>
            <person name="Kyrpides N."/>
            <person name="Tapia R."/>
            <person name="Pitluck S."/>
            <person name="Lucas S."/>
            <person name="Woyke T."/>
            <person name="Maupin-Furlow J.A."/>
        </authorList>
    </citation>
    <scope>NUCLEOTIDE SEQUENCE [LARGE SCALE GENOMIC DNA]</scope>
    <source>
        <strain evidence="2">ATCC 43099 / DSM 3394 / CCM 3739 / CIP 104546 / IAM 13178 / JCM 8861 / NBRC 102185 / NCIMB 2190 / MS3</strain>
    </source>
</reference>
<proteinExistence type="predicted"/>
<protein>
    <submittedName>
        <fullName evidence="1">Uncharacterized protein</fullName>
    </submittedName>
</protein>
<dbReference type="EMBL" id="CP001933">
    <property type="protein sequence ID" value="ADD07232.1"/>
    <property type="molecule type" value="Genomic_DNA"/>
</dbReference>
<dbReference type="AlphaFoldDB" id="D3T0X3"/>
<organism evidence="1 2">
    <name type="scientific">Natrialba magadii (strain ATCC 43099 / DSM 3394 / CCM 3739 / CIP 104546 / IAM 13178 / JCM 8861 / NBRC 102185 / NCIMB 2190 / MS3)</name>
    <name type="common">Natronobacterium magadii</name>
    <dbReference type="NCBI Taxonomy" id="547559"/>
    <lineage>
        <taxon>Archaea</taxon>
        <taxon>Methanobacteriati</taxon>
        <taxon>Methanobacteriota</taxon>
        <taxon>Stenosarchaea group</taxon>
        <taxon>Halobacteria</taxon>
        <taxon>Halobacteriales</taxon>
        <taxon>Natrialbaceae</taxon>
        <taxon>Natrialba</taxon>
    </lineage>
</organism>
<accession>D3T0X3</accession>
<gene>
    <name evidence="1" type="ordered locus">Nmag_3688</name>
</gene>